<sequence>METDTPQNLSAAPIPVEQVYKTLEAALSFDKGVRTAAEEQLRGWESDAAPGFIGSLLRVVAEVQAVPEDGRLMAAVVAKNAVGSSWRKTLGSREWSRVPDDEKQYIRSTATAVLLGDPSDRVALQVTLLITNIARFDVPQPWESLLPDLLSAAAEESAVAPAGKQRALTALKHVLQALKGKKFVIQSHRDARLMTDAELEELAGGVHRQRALLDAQAKALLAPLRAQWEQHTAALLAGGEGWARRGAAAAAALSAARELMHVLQDFEGVEDALNALLTEIQQAAAAIAPQLLTGLQAATAAAAAAGDGGGAGGDPQQQRWQLLGKNWERLLQVALVTMDRHTFQFAAHLPGLISLCINAALLAMDASLVHRIRREQRRHAVLRCDVPKARVVLVRFCARALLQQLYRRDFVEGGSPEARYISDAGRAAIAKYRPQLLAASDALAALLAPAQCPALVQAIVQKYIMLSPAEVAEWEADPESFARNVDVETSPDADTPRPCGVALLECMLERADEPVASALLAMAAQQQAAALSPDNILLREGTYRAIGECFPHLRSKVDFNAWYASELRLILQSTELTGLYGSILRAGALWLLGVCGSELQAAPWVEAFGLVVQHLTHSDVVVALMAVSALTVLLSNCLEESQFVSQPAGRRRLVLEGPGGATLALSDSEEDAAHALASQVDAEYKAHMAAVEEATDAVIGGCFALLPRLAEIESMVRVLQCVSSSVELLGDRLRPHLATICSALPQVWQVISQRRQEGAGGLARLHSALISTVTHLLMRLGSAAVADPRVAGLLFPLLQHATNLGSPDSEPLIEDGLRLWSAVLVTSEQLPAPLQDMFVQRLPPILRRGQDTAGCLKIAEGHVLLGGLPAVAPLLGPLASAITASLGAAVAAAAQQRAALQQLLAGPSGQQGQRQPSVKGMAPDQVAEATSAAALLALIVHLSEQAGGGQQGGQQGELPAELQPAAKAAAQVAAADYGGGVVRLPSMGLGLVEACLEVVGRLLFKQPSLLPTLLDGDSGAEARVLDRWVLMGGARDIAEMFVAAMGVLGQVRRHRAAVTLCSILYADACPPLRAPERAAQALILGAPCSLQQACCQHCTCVCVGGCACLPTRLPACCMTACLPAA</sequence>
<dbReference type="AlphaFoldDB" id="E1ZCS4"/>
<dbReference type="InterPro" id="IPR016024">
    <property type="entry name" value="ARM-type_fold"/>
</dbReference>
<dbReference type="Pfam" id="PF03810">
    <property type="entry name" value="IBN_N"/>
    <property type="match status" value="1"/>
</dbReference>
<dbReference type="InterPro" id="IPR001494">
    <property type="entry name" value="Importin-beta_N"/>
</dbReference>
<organism evidence="7">
    <name type="scientific">Chlorella variabilis</name>
    <name type="common">Green alga</name>
    <dbReference type="NCBI Taxonomy" id="554065"/>
    <lineage>
        <taxon>Eukaryota</taxon>
        <taxon>Viridiplantae</taxon>
        <taxon>Chlorophyta</taxon>
        <taxon>core chlorophytes</taxon>
        <taxon>Trebouxiophyceae</taxon>
        <taxon>Chlorellales</taxon>
        <taxon>Chlorellaceae</taxon>
        <taxon>Chlorella clade</taxon>
        <taxon>Chlorella</taxon>
    </lineage>
</organism>
<dbReference type="SMART" id="SM00913">
    <property type="entry name" value="IBN_N"/>
    <property type="match status" value="1"/>
</dbReference>
<dbReference type="GO" id="GO:0005829">
    <property type="term" value="C:cytosol"/>
    <property type="evidence" value="ECO:0007669"/>
    <property type="project" value="TreeGrafter"/>
</dbReference>
<keyword evidence="3" id="KW-0813">Transport</keyword>
<dbReference type="GO" id="GO:0031267">
    <property type="term" value="F:small GTPase binding"/>
    <property type="evidence" value="ECO:0007669"/>
    <property type="project" value="InterPro"/>
</dbReference>
<dbReference type="InterPro" id="IPR058669">
    <property type="entry name" value="TPR_IPO7/11-like"/>
</dbReference>
<dbReference type="Proteomes" id="UP000008141">
    <property type="component" value="Unassembled WGS sequence"/>
</dbReference>
<dbReference type="PANTHER" id="PTHR10997:SF70">
    <property type="entry name" value="IMPORTIN N-TERMINAL DOMAIN-CONTAINING PROTEIN"/>
    <property type="match status" value="1"/>
</dbReference>
<dbReference type="KEGG" id="cvr:CHLNCDRAFT_57570"/>
<name>E1ZCS4_CHLVA</name>
<dbReference type="STRING" id="554065.E1ZCS4"/>
<protein>
    <recommendedName>
        <fullName evidence="5">Importin N-terminal domain-containing protein</fullName>
    </recommendedName>
</protein>
<dbReference type="FunCoup" id="E1ZCS4">
    <property type="interactions" value="1691"/>
</dbReference>
<feature type="domain" description="Importin N-terminal" evidence="5">
    <location>
        <begin position="37"/>
        <end position="116"/>
    </location>
</feature>
<reference evidence="6 7" key="1">
    <citation type="journal article" date="2010" name="Plant Cell">
        <title>The Chlorella variabilis NC64A genome reveals adaptation to photosymbiosis, coevolution with viruses, and cryptic sex.</title>
        <authorList>
            <person name="Blanc G."/>
            <person name="Duncan G."/>
            <person name="Agarkova I."/>
            <person name="Borodovsky M."/>
            <person name="Gurnon J."/>
            <person name="Kuo A."/>
            <person name="Lindquist E."/>
            <person name="Lucas S."/>
            <person name="Pangilinan J."/>
            <person name="Polle J."/>
            <person name="Salamov A."/>
            <person name="Terry A."/>
            <person name="Yamada T."/>
            <person name="Dunigan D.D."/>
            <person name="Grigoriev I.V."/>
            <person name="Claverie J.M."/>
            <person name="Van Etten J.L."/>
        </authorList>
    </citation>
    <scope>NUCLEOTIDE SEQUENCE [LARGE SCALE GENOMIC DNA]</scope>
    <source>
        <strain evidence="6 7">NC64A</strain>
    </source>
</reference>
<dbReference type="GeneID" id="17355682"/>
<evidence type="ECO:0000256" key="4">
    <source>
        <dbReference type="ARBA" id="ARBA00023242"/>
    </source>
</evidence>
<evidence type="ECO:0000256" key="3">
    <source>
        <dbReference type="ARBA" id="ARBA00022448"/>
    </source>
</evidence>
<evidence type="ECO:0000256" key="2">
    <source>
        <dbReference type="ARBA" id="ARBA00007991"/>
    </source>
</evidence>
<evidence type="ECO:0000259" key="5">
    <source>
        <dbReference type="PROSITE" id="PS50166"/>
    </source>
</evidence>
<evidence type="ECO:0000256" key="1">
    <source>
        <dbReference type="ARBA" id="ARBA00004123"/>
    </source>
</evidence>
<dbReference type="Pfam" id="PF25758">
    <property type="entry name" value="TPR_IPO11"/>
    <property type="match status" value="1"/>
</dbReference>
<keyword evidence="7" id="KW-1185">Reference proteome</keyword>
<proteinExistence type="inferred from homology"/>
<dbReference type="Gene3D" id="1.25.10.10">
    <property type="entry name" value="Leucine-rich Repeat Variant"/>
    <property type="match status" value="1"/>
</dbReference>
<accession>E1ZCS4</accession>
<dbReference type="GO" id="GO:0006606">
    <property type="term" value="P:protein import into nucleus"/>
    <property type="evidence" value="ECO:0007669"/>
    <property type="project" value="TreeGrafter"/>
</dbReference>
<dbReference type="PANTHER" id="PTHR10997">
    <property type="entry name" value="IMPORTIN-7, 8, 11"/>
    <property type="match status" value="1"/>
</dbReference>
<dbReference type="PROSITE" id="PS50166">
    <property type="entry name" value="IMPORTIN_B_NT"/>
    <property type="match status" value="1"/>
</dbReference>
<comment type="similarity">
    <text evidence="2">Belongs to the importin beta family.</text>
</comment>
<dbReference type="eggNOG" id="KOG1993">
    <property type="taxonomic scope" value="Eukaryota"/>
</dbReference>
<keyword evidence="4" id="KW-0539">Nucleus</keyword>
<gene>
    <name evidence="6" type="ORF">CHLNCDRAFT_57570</name>
</gene>
<dbReference type="EMBL" id="GL433842">
    <property type="protein sequence ID" value="EFN56098.1"/>
    <property type="molecule type" value="Genomic_DNA"/>
</dbReference>
<dbReference type="GO" id="GO:0005635">
    <property type="term" value="C:nuclear envelope"/>
    <property type="evidence" value="ECO:0007669"/>
    <property type="project" value="TreeGrafter"/>
</dbReference>
<dbReference type="OrthoDB" id="512098at2759"/>
<dbReference type="RefSeq" id="XP_005848200.1">
    <property type="nucleotide sequence ID" value="XM_005848138.1"/>
</dbReference>
<dbReference type="InterPro" id="IPR011989">
    <property type="entry name" value="ARM-like"/>
</dbReference>
<dbReference type="SUPFAM" id="SSF48371">
    <property type="entry name" value="ARM repeat"/>
    <property type="match status" value="1"/>
</dbReference>
<comment type="subcellular location">
    <subcellularLocation>
        <location evidence="1">Nucleus</location>
    </subcellularLocation>
</comment>
<evidence type="ECO:0000313" key="7">
    <source>
        <dbReference type="Proteomes" id="UP000008141"/>
    </source>
</evidence>
<evidence type="ECO:0000313" key="6">
    <source>
        <dbReference type="EMBL" id="EFN56098.1"/>
    </source>
</evidence>
<dbReference type="InParanoid" id="E1ZCS4"/>